<dbReference type="PROSITE" id="PS50929">
    <property type="entry name" value="ABC_TM1F"/>
    <property type="match status" value="1"/>
</dbReference>
<dbReference type="SMART" id="SM00382">
    <property type="entry name" value="AAA"/>
    <property type="match status" value="1"/>
</dbReference>
<name>A0A6N8G2P7_9CHRO</name>
<keyword evidence="10" id="KW-0347">Helicase</keyword>
<accession>A0A6N8G2P7</accession>
<dbReference type="PROSITE" id="PS00211">
    <property type="entry name" value="ABC_TRANSPORTER_1"/>
    <property type="match status" value="1"/>
</dbReference>
<dbReference type="GO" id="GO:0016887">
    <property type="term" value="F:ATP hydrolysis activity"/>
    <property type="evidence" value="ECO:0007669"/>
    <property type="project" value="InterPro"/>
</dbReference>
<dbReference type="GO" id="GO:0015421">
    <property type="term" value="F:ABC-type oligopeptide transporter activity"/>
    <property type="evidence" value="ECO:0007669"/>
    <property type="project" value="TreeGrafter"/>
</dbReference>
<dbReference type="CDD" id="cd07346">
    <property type="entry name" value="ABC_6TM_exporters"/>
    <property type="match status" value="1"/>
</dbReference>
<feature type="transmembrane region" description="Helical" evidence="7">
    <location>
        <begin position="24"/>
        <end position="49"/>
    </location>
</feature>
<evidence type="ECO:0000256" key="3">
    <source>
        <dbReference type="ARBA" id="ARBA00022741"/>
    </source>
</evidence>
<evidence type="ECO:0000313" key="10">
    <source>
        <dbReference type="EMBL" id="MUL38446.1"/>
    </source>
</evidence>
<feature type="domain" description="ABC transporter" evidence="8">
    <location>
        <begin position="340"/>
        <end position="599"/>
    </location>
</feature>
<dbReference type="InterPro" id="IPR003593">
    <property type="entry name" value="AAA+_ATPase"/>
</dbReference>
<dbReference type="InterPro" id="IPR011527">
    <property type="entry name" value="ABC1_TM_dom"/>
</dbReference>
<dbReference type="Gene3D" id="1.20.1560.10">
    <property type="entry name" value="ABC transporter type 1, transmembrane domain"/>
    <property type="match status" value="1"/>
</dbReference>
<gene>
    <name evidence="10" type="ORF">BWI75_19485</name>
</gene>
<organism evidence="10 11">
    <name type="scientific">Gloeocapsopsis dulcis AAB1 = 1H9</name>
    <dbReference type="NCBI Taxonomy" id="1433147"/>
    <lineage>
        <taxon>Bacteria</taxon>
        <taxon>Bacillati</taxon>
        <taxon>Cyanobacteriota</taxon>
        <taxon>Cyanophyceae</taxon>
        <taxon>Oscillatoriophycideae</taxon>
        <taxon>Chroococcales</taxon>
        <taxon>Chroococcaceae</taxon>
        <taxon>Gloeocapsopsis</taxon>
        <taxon>Gloeocapsopsis dulcis</taxon>
    </lineage>
</organism>
<dbReference type="Pfam" id="PF00664">
    <property type="entry name" value="ABC_membrane"/>
    <property type="match status" value="1"/>
</dbReference>
<feature type="domain" description="ABC transmembrane type-1" evidence="9">
    <location>
        <begin position="25"/>
        <end position="307"/>
    </location>
</feature>
<sequence>MLKIPLKQYGLLLATYLQPQRDRVFWVAITLLSSIGLQILNPLVLRYFIDTAIAKGAEQNLLLAACLFMVVALTTQILSVVATYFSENVAWTATNALRTDLVEHCLNLDLSFHQSRTPGELIERIDGDVNALSRFFSQFTIDVLGNVLLLVGILIILFHEDWRAGFSLTIFSLIALSTLILLRAYAVPYWANLRQAYAQFSGFLGERLAAIEDLQANGAIAYVMHQFYQILQQWLPIYHKARFAGTLLWSTSIGLFTLGNAIALAACAYLWQQQAITLGTAYLLFHYSNLLRQPIETIREELEDLQKAEASIHRIRDLLQVQPQLSMGGDQSLPEGSLAVTFENVWFSYEGTGNEEWVMGNGEISSNSSPTPYSLFSPPQLQNISFHLPAGQVLGILGHTGSGKTTLARLLLRLYDPQTGCIRLSDVAINSIPLADLPQRVGMVTQDIRLFQTTLRNNLTLFHPHISDDHILQTLNLLGLSSWFHALPQGLETYLGADSGGLSAGQAQLLAFARIFLKNPGLVILDEASSRLDPATEQLVSQAMKVLFQNRTGIIIAHRLATLQQVNKILILANGRMVEYGDRQTLADNPDSQFFRLLKSSSTEALV</sequence>
<dbReference type="Pfam" id="PF00005">
    <property type="entry name" value="ABC_tran"/>
    <property type="match status" value="1"/>
</dbReference>
<dbReference type="Proteomes" id="UP000441797">
    <property type="component" value="Unassembled WGS sequence"/>
</dbReference>
<dbReference type="Gene3D" id="3.40.50.300">
    <property type="entry name" value="P-loop containing nucleotide triphosphate hydrolases"/>
    <property type="match status" value="1"/>
</dbReference>
<dbReference type="SUPFAM" id="SSF52540">
    <property type="entry name" value="P-loop containing nucleoside triphosphate hydrolases"/>
    <property type="match status" value="1"/>
</dbReference>
<evidence type="ECO:0000256" key="7">
    <source>
        <dbReference type="SAM" id="Phobius"/>
    </source>
</evidence>
<feature type="transmembrane region" description="Helical" evidence="7">
    <location>
        <begin position="165"/>
        <end position="186"/>
    </location>
</feature>
<dbReference type="OrthoDB" id="9762790at2"/>
<keyword evidence="4" id="KW-0067">ATP-binding</keyword>
<evidence type="ECO:0000259" key="8">
    <source>
        <dbReference type="PROSITE" id="PS50893"/>
    </source>
</evidence>
<evidence type="ECO:0000256" key="2">
    <source>
        <dbReference type="ARBA" id="ARBA00022692"/>
    </source>
</evidence>
<keyword evidence="5 7" id="KW-1133">Transmembrane helix</keyword>
<keyword evidence="3" id="KW-0547">Nucleotide-binding</keyword>
<dbReference type="PANTHER" id="PTHR43394">
    <property type="entry name" value="ATP-DEPENDENT PERMEASE MDL1, MITOCHONDRIAL"/>
    <property type="match status" value="1"/>
</dbReference>
<reference evidence="10 11" key="1">
    <citation type="journal article" date="2019" name="Front. Microbiol.">
        <title>Genomic Features for Desiccation Tolerance and Sugar Biosynthesis in the Extremophile Gloeocapsopsis sp. UTEX B3054.</title>
        <authorList>
            <person name="Urrejola C."/>
            <person name="Alcorta J."/>
            <person name="Salas L."/>
            <person name="Vasquez M."/>
            <person name="Polz M.F."/>
            <person name="Vicuna R."/>
            <person name="Diez B."/>
        </authorList>
    </citation>
    <scope>NUCLEOTIDE SEQUENCE [LARGE SCALE GENOMIC DNA]</scope>
    <source>
        <strain evidence="10 11">1H9</strain>
    </source>
</reference>
<evidence type="ECO:0000259" key="9">
    <source>
        <dbReference type="PROSITE" id="PS50929"/>
    </source>
</evidence>
<dbReference type="RefSeq" id="WP_105219382.1">
    <property type="nucleotide sequence ID" value="NZ_CAWNSU010000034.1"/>
</dbReference>
<comment type="subcellular location">
    <subcellularLocation>
        <location evidence="1">Cell membrane</location>
        <topology evidence="1">Multi-pass membrane protein</topology>
    </subcellularLocation>
</comment>
<keyword evidence="10" id="KW-0378">Hydrolase</keyword>
<dbReference type="InterPro" id="IPR017871">
    <property type="entry name" value="ABC_transporter-like_CS"/>
</dbReference>
<keyword evidence="6 7" id="KW-0472">Membrane</keyword>
<dbReference type="PANTHER" id="PTHR43394:SF1">
    <property type="entry name" value="ATP-BINDING CASSETTE SUB-FAMILY B MEMBER 10, MITOCHONDRIAL"/>
    <property type="match status" value="1"/>
</dbReference>
<evidence type="ECO:0000256" key="6">
    <source>
        <dbReference type="ARBA" id="ARBA00023136"/>
    </source>
</evidence>
<dbReference type="AlphaFoldDB" id="A0A6N8G2P7"/>
<dbReference type="SUPFAM" id="SSF90123">
    <property type="entry name" value="ABC transporter transmembrane region"/>
    <property type="match status" value="1"/>
</dbReference>
<feature type="transmembrane region" description="Helical" evidence="7">
    <location>
        <begin position="135"/>
        <end position="158"/>
    </location>
</feature>
<dbReference type="InterPro" id="IPR039421">
    <property type="entry name" value="Type_1_exporter"/>
</dbReference>
<evidence type="ECO:0000256" key="1">
    <source>
        <dbReference type="ARBA" id="ARBA00004651"/>
    </source>
</evidence>
<dbReference type="GO" id="GO:0005886">
    <property type="term" value="C:plasma membrane"/>
    <property type="evidence" value="ECO:0007669"/>
    <property type="project" value="UniProtKB-SubCell"/>
</dbReference>
<keyword evidence="11" id="KW-1185">Reference proteome</keyword>
<proteinExistence type="predicted"/>
<dbReference type="InterPro" id="IPR003439">
    <property type="entry name" value="ABC_transporter-like_ATP-bd"/>
</dbReference>
<dbReference type="GO" id="GO:0005524">
    <property type="term" value="F:ATP binding"/>
    <property type="evidence" value="ECO:0007669"/>
    <property type="project" value="UniProtKB-KW"/>
</dbReference>
<evidence type="ECO:0000256" key="4">
    <source>
        <dbReference type="ARBA" id="ARBA00022840"/>
    </source>
</evidence>
<evidence type="ECO:0000256" key="5">
    <source>
        <dbReference type="ARBA" id="ARBA00022989"/>
    </source>
</evidence>
<keyword evidence="2 7" id="KW-0812">Transmembrane</keyword>
<dbReference type="InterPro" id="IPR036640">
    <property type="entry name" value="ABC1_TM_sf"/>
</dbReference>
<protein>
    <submittedName>
        <fullName evidence="10">Helicase</fullName>
    </submittedName>
</protein>
<dbReference type="GO" id="GO:0004386">
    <property type="term" value="F:helicase activity"/>
    <property type="evidence" value="ECO:0007669"/>
    <property type="project" value="UniProtKB-KW"/>
</dbReference>
<feature type="transmembrane region" description="Helical" evidence="7">
    <location>
        <begin position="247"/>
        <end position="271"/>
    </location>
</feature>
<dbReference type="InterPro" id="IPR027417">
    <property type="entry name" value="P-loop_NTPase"/>
</dbReference>
<dbReference type="EMBL" id="NAPY01000039">
    <property type="protein sequence ID" value="MUL38446.1"/>
    <property type="molecule type" value="Genomic_DNA"/>
</dbReference>
<comment type="caution">
    <text evidence="10">The sequence shown here is derived from an EMBL/GenBank/DDBJ whole genome shotgun (WGS) entry which is preliminary data.</text>
</comment>
<dbReference type="PROSITE" id="PS50893">
    <property type="entry name" value="ABC_TRANSPORTER_2"/>
    <property type="match status" value="1"/>
</dbReference>
<evidence type="ECO:0000313" key="11">
    <source>
        <dbReference type="Proteomes" id="UP000441797"/>
    </source>
</evidence>
<feature type="transmembrane region" description="Helical" evidence="7">
    <location>
        <begin position="61"/>
        <end position="85"/>
    </location>
</feature>